<protein>
    <submittedName>
        <fullName evidence="1">Uncharacterized protein</fullName>
    </submittedName>
</protein>
<name>A0A7J9GBW6_9ROSI</name>
<comment type="caution">
    <text evidence="1">The sequence shown here is derived from an EMBL/GenBank/DDBJ whole genome shotgun (WGS) entry which is preliminary data.</text>
</comment>
<reference evidence="1 2" key="1">
    <citation type="journal article" date="2019" name="Genome Biol. Evol.">
        <title>Insights into the evolution of the New World diploid cottons (Gossypium, subgenus Houzingenia) based on genome sequencing.</title>
        <authorList>
            <person name="Grover C.E."/>
            <person name="Arick M.A. 2nd"/>
            <person name="Thrash A."/>
            <person name="Conover J.L."/>
            <person name="Sanders W.S."/>
            <person name="Peterson D.G."/>
            <person name="Frelichowski J.E."/>
            <person name="Scheffler J.A."/>
            <person name="Scheffler B.E."/>
            <person name="Wendel J.F."/>
        </authorList>
    </citation>
    <scope>NUCLEOTIDE SEQUENCE [LARGE SCALE GENOMIC DNA]</scope>
    <source>
        <strain evidence="1">0</strain>
        <tissue evidence="1">Leaf</tissue>
    </source>
</reference>
<keyword evidence="2" id="KW-1185">Reference proteome</keyword>
<gene>
    <name evidence="1" type="ORF">Gohar_019251</name>
</gene>
<evidence type="ECO:0000313" key="1">
    <source>
        <dbReference type="EMBL" id="MBA0794971.1"/>
    </source>
</evidence>
<dbReference type="EMBL" id="JABFAD010000003">
    <property type="protein sequence ID" value="MBA0794971.1"/>
    <property type="molecule type" value="Genomic_DNA"/>
</dbReference>
<accession>A0A7J9GBW6</accession>
<evidence type="ECO:0000313" key="2">
    <source>
        <dbReference type="Proteomes" id="UP000593560"/>
    </source>
</evidence>
<sequence>MKAARLIANLLLPKSSQGLNI</sequence>
<dbReference type="Proteomes" id="UP000593560">
    <property type="component" value="Unassembled WGS sequence"/>
</dbReference>
<dbReference type="AlphaFoldDB" id="A0A7J9GBW6"/>
<proteinExistence type="predicted"/>
<organism evidence="1 2">
    <name type="scientific">Gossypium harknessii</name>
    <dbReference type="NCBI Taxonomy" id="34285"/>
    <lineage>
        <taxon>Eukaryota</taxon>
        <taxon>Viridiplantae</taxon>
        <taxon>Streptophyta</taxon>
        <taxon>Embryophyta</taxon>
        <taxon>Tracheophyta</taxon>
        <taxon>Spermatophyta</taxon>
        <taxon>Magnoliopsida</taxon>
        <taxon>eudicotyledons</taxon>
        <taxon>Gunneridae</taxon>
        <taxon>Pentapetalae</taxon>
        <taxon>rosids</taxon>
        <taxon>malvids</taxon>
        <taxon>Malvales</taxon>
        <taxon>Malvaceae</taxon>
        <taxon>Malvoideae</taxon>
        <taxon>Gossypium</taxon>
    </lineage>
</organism>